<dbReference type="InterPro" id="IPR036179">
    <property type="entry name" value="Ig-like_dom_sf"/>
</dbReference>
<keyword evidence="6" id="KW-1185">Reference proteome</keyword>
<dbReference type="PROSITE" id="PS50837">
    <property type="entry name" value="NACHT"/>
    <property type="match status" value="1"/>
</dbReference>
<dbReference type="InterPro" id="IPR007110">
    <property type="entry name" value="Ig-like_dom"/>
</dbReference>
<reference evidence="5" key="1">
    <citation type="submission" date="2021-10" db="EMBL/GenBank/DDBJ databases">
        <title>Tropical sea cucumber genome reveals ecological adaptation and Cuvierian tubules defense mechanism.</title>
        <authorList>
            <person name="Chen T."/>
        </authorList>
    </citation>
    <scope>NUCLEOTIDE SEQUENCE</scope>
    <source>
        <strain evidence="5">Nanhai2018</strain>
        <tissue evidence="5">Muscle</tissue>
    </source>
</reference>
<feature type="domain" description="Ig-like" evidence="3">
    <location>
        <begin position="134"/>
        <end position="232"/>
    </location>
</feature>
<feature type="region of interest" description="Disordered" evidence="1">
    <location>
        <begin position="506"/>
        <end position="527"/>
    </location>
</feature>
<dbReference type="SUPFAM" id="SSF52540">
    <property type="entry name" value="P-loop containing nucleoside triphosphate hydrolases"/>
    <property type="match status" value="1"/>
</dbReference>
<evidence type="ECO:0000256" key="1">
    <source>
        <dbReference type="SAM" id="MobiDB-lite"/>
    </source>
</evidence>
<evidence type="ECO:0000259" key="4">
    <source>
        <dbReference type="PROSITE" id="PS50837"/>
    </source>
</evidence>
<protein>
    <submittedName>
        <fullName evidence="5">NACHT, LRR and PYD domains-containing protein 1b allele 4</fullName>
    </submittedName>
</protein>
<comment type="caution">
    <text evidence="5">The sequence shown here is derived from an EMBL/GenBank/DDBJ whole genome shotgun (WGS) entry which is preliminary data.</text>
</comment>
<sequence length="1203" mass="138608">MSLTLNIVLLTLLIPASESDDKSLCDSPQYLELRRRGVVQCRFPDTFFGVYWYNTTDYLSTDPIAYMKSGDEAEEQGCDTREYCIDPDGFLIIKNVSLQHDRNFTVILLNSTKDRYSPSHVHTIVTVKPYQTHPYIEGCEKDNRVCFKSITGPFNLTCSVIEARPTVYLQWFIKSLNEDVMLESDQNVTRYNFLYTTRATLSNIKIGTNEAVVYLCKTISSPSLLSNDESMVLVKDPLRNLTNVVSDTKYVEYSKPLPLACTDQVVLYIVWERQTPGGNVQHVIDILFTNNETVSRIYDSDFYLGHKTTLLKSYADDRDGGLYICNFGDGRVNEVKTFNVQVYELSKSAYPFVEGCSHRYHCAISVLREGNLTCTIEGIRPTVKLTWETPHYSTVNFFNDHFIVKRSGVKYDASLTSSFRIEDGLQARLTLTCRATDYGGSSSLSTTIYLTPLVDQDQVEDKGSSGDENLSQPQKRLGFLSLLLVLVIPVPVGIYCVYKRKRRSERTQSNANTEEAQHLMPSSKPSEETVSKFKRELMMNYRDICEAINPLPYDKEYKYRIEEIYVECAIEELEKSEEERDKEGQLLRKVEVWRKLKSHNDILEKTCTKNTRVIIEGDPGYGKSTLAFRLAYDWYTKDENSPLKEVDIFILLRLRHLKNVASIPAAVKRFLLSKDSSLTVGDVRKVLSHSESLLIYLDGFNRYPNQTETENNVISDVLMKNTFKNSQVIVTTRPSCLPGEYANVTKRLRLTGFGKNTWKKYIHQAVPDENLLERNKITDILNQNPFLSDLCQVPLFCALLVHISKSNDTFKNSQLQTVTKFFEKLMDCFYSKLTSSEENHHSALCKICFEELVCKNEALLWRKKDICRKLGKTLYQKYRRIGVLVEEQFQRSYKGGHEVENNAVLYETKVRFYHNIFCEWYAACKLCTVTENLNQEKAEEYFKKINRYDHQYVFRFACGMNSIVASKVITYVQSTQDGGKFAILCLAEQSENYEKAYDDMKKICTLPMSISEYDSLFLQRSTIQLLDFASKKGVDIESVWLGGMYSSVDLSNECLELILGLVFPKLVTLTQLTIREPGRKFTRNELVDVLKYADLCPALKSLRFRACMMPLFLRSEDLELCGYRNVEDRRFPLVEWKYSHGCEWYRLNVQTGKWELEKREMSQEFYETLEESFNTSLNASSFSIIQDDSIPQDSAGASWETPL</sequence>
<evidence type="ECO:0000259" key="3">
    <source>
        <dbReference type="PROSITE" id="PS50835"/>
    </source>
</evidence>
<proteinExistence type="predicted"/>
<organism evidence="5 6">
    <name type="scientific">Holothuria leucospilota</name>
    <name type="common">Black long sea cucumber</name>
    <name type="synonym">Mertensiothuria leucospilota</name>
    <dbReference type="NCBI Taxonomy" id="206669"/>
    <lineage>
        <taxon>Eukaryota</taxon>
        <taxon>Metazoa</taxon>
        <taxon>Echinodermata</taxon>
        <taxon>Eleutherozoa</taxon>
        <taxon>Echinozoa</taxon>
        <taxon>Holothuroidea</taxon>
        <taxon>Aspidochirotacea</taxon>
        <taxon>Aspidochirotida</taxon>
        <taxon>Holothuriidae</taxon>
        <taxon>Holothuria</taxon>
    </lineage>
</organism>
<feature type="domain" description="Ig-like" evidence="3">
    <location>
        <begin position="372"/>
        <end position="451"/>
    </location>
</feature>
<dbReference type="PANTHER" id="PTHR46312">
    <property type="entry name" value="NACHT DOMAIN-CONTAINING PROTEIN"/>
    <property type="match status" value="1"/>
</dbReference>
<dbReference type="PROSITE" id="PS50835">
    <property type="entry name" value="IG_LIKE"/>
    <property type="match status" value="2"/>
</dbReference>
<feature type="chain" id="PRO_5040464767" evidence="2">
    <location>
        <begin position="20"/>
        <end position="1203"/>
    </location>
</feature>
<keyword evidence="2" id="KW-0732">Signal</keyword>
<dbReference type="EMBL" id="JAIZAY010000001">
    <property type="protein sequence ID" value="KAJ8048547.1"/>
    <property type="molecule type" value="Genomic_DNA"/>
</dbReference>
<accession>A0A9Q1CNC6</accession>
<gene>
    <name evidence="5" type="ORF">HOLleu_00904</name>
</gene>
<dbReference type="Proteomes" id="UP001152320">
    <property type="component" value="Chromosome 1"/>
</dbReference>
<dbReference type="PANTHER" id="PTHR46312:SF2">
    <property type="entry name" value="NUCLEOTIDE-BINDING OLIGOMERIZATION DOMAIN-CONTAINING PROTEIN 2-LIKE"/>
    <property type="match status" value="1"/>
</dbReference>
<dbReference type="AlphaFoldDB" id="A0A9Q1CNC6"/>
<dbReference type="SUPFAM" id="SSF48726">
    <property type="entry name" value="Immunoglobulin"/>
    <property type="match status" value="1"/>
</dbReference>
<dbReference type="InterPro" id="IPR007111">
    <property type="entry name" value="NACHT_NTPase"/>
</dbReference>
<dbReference type="Gene3D" id="3.40.50.300">
    <property type="entry name" value="P-loop containing nucleotide triphosphate hydrolases"/>
    <property type="match status" value="1"/>
</dbReference>
<dbReference type="OrthoDB" id="427518at2759"/>
<evidence type="ECO:0000256" key="2">
    <source>
        <dbReference type="SAM" id="SignalP"/>
    </source>
</evidence>
<dbReference type="Pfam" id="PF05729">
    <property type="entry name" value="NACHT"/>
    <property type="match status" value="1"/>
</dbReference>
<dbReference type="InterPro" id="IPR027417">
    <property type="entry name" value="P-loop_NTPase"/>
</dbReference>
<feature type="domain" description="NACHT" evidence="4">
    <location>
        <begin position="611"/>
        <end position="735"/>
    </location>
</feature>
<name>A0A9Q1CNC6_HOLLE</name>
<evidence type="ECO:0000313" key="6">
    <source>
        <dbReference type="Proteomes" id="UP001152320"/>
    </source>
</evidence>
<evidence type="ECO:0000313" key="5">
    <source>
        <dbReference type="EMBL" id="KAJ8048547.1"/>
    </source>
</evidence>
<feature type="signal peptide" evidence="2">
    <location>
        <begin position="1"/>
        <end position="19"/>
    </location>
</feature>